<accession>M0MFX9</accession>
<name>M0MFX9_9EURY</name>
<keyword evidence="2" id="KW-1185">Reference proteome</keyword>
<reference evidence="1 2" key="1">
    <citation type="journal article" date="2014" name="PLoS Genet.">
        <title>Phylogenetically driven sequencing of extremely halophilic archaea reveals strategies for static and dynamic osmo-response.</title>
        <authorList>
            <person name="Becker E.A."/>
            <person name="Seitzer P.M."/>
            <person name="Tritt A."/>
            <person name="Larsen D."/>
            <person name="Krusor M."/>
            <person name="Yao A.I."/>
            <person name="Wu D."/>
            <person name="Madern D."/>
            <person name="Eisen J.A."/>
            <person name="Darling A.E."/>
            <person name="Facciotti M.T."/>
        </authorList>
    </citation>
    <scope>NUCLEOTIDE SEQUENCE [LARGE SCALE GENOMIC DNA]</scope>
    <source>
        <strain evidence="1 2">JCM 10879</strain>
    </source>
</reference>
<dbReference type="AlphaFoldDB" id="M0MFX9"/>
<protein>
    <submittedName>
        <fullName evidence="1">ISH4-type transposase</fullName>
    </submittedName>
</protein>
<comment type="caution">
    <text evidence="1">The sequence shown here is derived from an EMBL/GenBank/DDBJ whole genome shotgun (WGS) entry which is preliminary data.</text>
</comment>
<feature type="non-terminal residue" evidence="1">
    <location>
        <position position="1"/>
    </location>
</feature>
<proteinExistence type="predicted"/>
<organism evidence="1 2">
    <name type="scientific">Halobiforma nitratireducens JCM 10879</name>
    <dbReference type="NCBI Taxonomy" id="1227454"/>
    <lineage>
        <taxon>Archaea</taxon>
        <taxon>Methanobacteriati</taxon>
        <taxon>Methanobacteriota</taxon>
        <taxon>Stenosarchaea group</taxon>
        <taxon>Halobacteria</taxon>
        <taxon>Halobacteriales</taxon>
        <taxon>Natrialbaceae</taxon>
        <taxon>Halobiforma</taxon>
    </lineage>
</organism>
<gene>
    <name evidence="1" type="ORF">C446_02942</name>
</gene>
<dbReference type="EMBL" id="AOMA01000025">
    <property type="protein sequence ID" value="EMA44611.1"/>
    <property type="molecule type" value="Genomic_DNA"/>
</dbReference>
<sequence>QGYLNFFSLTLNTDNWFEKILSTDFYR</sequence>
<evidence type="ECO:0000313" key="2">
    <source>
        <dbReference type="Proteomes" id="UP000011607"/>
    </source>
</evidence>
<evidence type="ECO:0000313" key="1">
    <source>
        <dbReference type="EMBL" id="EMA44611.1"/>
    </source>
</evidence>
<dbReference type="Proteomes" id="UP000011607">
    <property type="component" value="Unassembled WGS sequence"/>
</dbReference>